<reference evidence="2 3" key="2">
    <citation type="journal article" date="2019" name="G3 (Bethesda)">
        <title>Hybrid Assembly of the Genome of the Entomopathogenic Nematode Steinernema carpocapsae Identifies the X-Chromosome.</title>
        <authorList>
            <person name="Serra L."/>
            <person name="Macchietto M."/>
            <person name="Macias-Munoz A."/>
            <person name="McGill C.J."/>
            <person name="Rodriguez I.M."/>
            <person name="Rodriguez B."/>
            <person name="Murad R."/>
            <person name="Mortazavi A."/>
        </authorList>
    </citation>
    <scope>NUCLEOTIDE SEQUENCE [LARGE SCALE GENOMIC DNA]</scope>
    <source>
        <strain evidence="2 3">ALL</strain>
    </source>
</reference>
<feature type="compositionally biased region" description="Basic residues" evidence="1">
    <location>
        <begin position="76"/>
        <end position="96"/>
    </location>
</feature>
<dbReference type="Proteomes" id="UP000298663">
    <property type="component" value="Unassembled WGS sequence"/>
</dbReference>
<comment type="caution">
    <text evidence="2">The sequence shown here is derived from an EMBL/GenBank/DDBJ whole genome shotgun (WGS) entry which is preliminary data.</text>
</comment>
<accession>A0A4U5MEA2</accession>
<organism evidence="2 3">
    <name type="scientific">Steinernema carpocapsae</name>
    <name type="common">Entomopathogenic nematode</name>
    <dbReference type="NCBI Taxonomy" id="34508"/>
    <lineage>
        <taxon>Eukaryota</taxon>
        <taxon>Metazoa</taxon>
        <taxon>Ecdysozoa</taxon>
        <taxon>Nematoda</taxon>
        <taxon>Chromadorea</taxon>
        <taxon>Rhabditida</taxon>
        <taxon>Tylenchina</taxon>
        <taxon>Panagrolaimomorpha</taxon>
        <taxon>Strongyloidoidea</taxon>
        <taxon>Steinernematidae</taxon>
        <taxon>Steinernema</taxon>
    </lineage>
</organism>
<keyword evidence="3" id="KW-1185">Reference proteome</keyword>
<sequence length="140" mass="15242">MSSPPQRLDLSIGLVTQRAQWAAAAAESGVAERPPRSGRDLLPPRRSGWREESSLRFGAICASSSSSSKDESASPARRRTLRRGRINKSGFPRRPRFRENLDPAEKSMTRTGLPLGRDKSGSEDCRLRPLGTKIDAVAGG</sequence>
<proteinExistence type="predicted"/>
<protein>
    <submittedName>
        <fullName evidence="2">Uncharacterized protein</fullName>
    </submittedName>
</protein>
<name>A0A4U5MEA2_STECR</name>
<reference evidence="2 3" key="1">
    <citation type="journal article" date="2015" name="Genome Biol.">
        <title>Comparative genomics of Steinernema reveals deeply conserved gene regulatory networks.</title>
        <authorList>
            <person name="Dillman A.R."/>
            <person name="Macchietto M."/>
            <person name="Porter C.F."/>
            <person name="Rogers A."/>
            <person name="Williams B."/>
            <person name="Antoshechkin I."/>
            <person name="Lee M.M."/>
            <person name="Goodwin Z."/>
            <person name="Lu X."/>
            <person name="Lewis E.E."/>
            <person name="Goodrich-Blair H."/>
            <person name="Stock S.P."/>
            <person name="Adams B.J."/>
            <person name="Sternberg P.W."/>
            <person name="Mortazavi A."/>
        </authorList>
    </citation>
    <scope>NUCLEOTIDE SEQUENCE [LARGE SCALE GENOMIC DNA]</scope>
    <source>
        <strain evidence="2 3">ALL</strain>
    </source>
</reference>
<feature type="compositionally biased region" description="Basic and acidic residues" evidence="1">
    <location>
        <begin position="97"/>
        <end position="108"/>
    </location>
</feature>
<feature type="compositionally biased region" description="Basic and acidic residues" evidence="1">
    <location>
        <begin position="33"/>
        <end position="54"/>
    </location>
</feature>
<dbReference type="EMBL" id="AZBU02000008">
    <property type="protein sequence ID" value="TKR67488.1"/>
    <property type="molecule type" value="Genomic_DNA"/>
</dbReference>
<gene>
    <name evidence="2" type="ORF">L596_023637</name>
</gene>
<feature type="compositionally biased region" description="Basic and acidic residues" evidence="1">
    <location>
        <begin position="116"/>
        <end position="127"/>
    </location>
</feature>
<evidence type="ECO:0000313" key="2">
    <source>
        <dbReference type="EMBL" id="TKR67488.1"/>
    </source>
</evidence>
<dbReference type="AlphaFoldDB" id="A0A4U5MEA2"/>
<evidence type="ECO:0000256" key="1">
    <source>
        <dbReference type="SAM" id="MobiDB-lite"/>
    </source>
</evidence>
<feature type="region of interest" description="Disordered" evidence="1">
    <location>
        <begin position="24"/>
        <end position="140"/>
    </location>
</feature>
<evidence type="ECO:0000313" key="3">
    <source>
        <dbReference type="Proteomes" id="UP000298663"/>
    </source>
</evidence>